<name>A0A6J5KJZ1_9CAUD</name>
<dbReference type="InterPro" id="IPR010781">
    <property type="entry name" value="DUF1376"/>
</dbReference>
<dbReference type="Pfam" id="PF07120">
    <property type="entry name" value="DUF1376"/>
    <property type="match status" value="1"/>
</dbReference>
<evidence type="ECO:0000313" key="1">
    <source>
        <dbReference type="EMBL" id="CAB4121476.1"/>
    </source>
</evidence>
<proteinExistence type="predicted"/>
<gene>
    <name evidence="1" type="ORF">UFOVP11_59</name>
</gene>
<protein>
    <recommendedName>
        <fullName evidence="2">DUF1376 domain-containing protein</fullName>
    </recommendedName>
</protein>
<dbReference type="EMBL" id="LR796147">
    <property type="protein sequence ID" value="CAB4121476.1"/>
    <property type="molecule type" value="Genomic_DNA"/>
</dbReference>
<accession>A0A6J5KJZ1</accession>
<evidence type="ECO:0008006" key="2">
    <source>
        <dbReference type="Google" id="ProtNLM"/>
    </source>
</evidence>
<reference evidence="1" key="1">
    <citation type="submission" date="2020-04" db="EMBL/GenBank/DDBJ databases">
        <authorList>
            <person name="Chiriac C."/>
            <person name="Salcher M."/>
            <person name="Ghai R."/>
            <person name="Kavagutti S V."/>
        </authorList>
    </citation>
    <scope>NUCLEOTIDE SEQUENCE</scope>
</reference>
<organism evidence="1">
    <name type="scientific">uncultured Caudovirales phage</name>
    <dbReference type="NCBI Taxonomy" id="2100421"/>
    <lineage>
        <taxon>Viruses</taxon>
        <taxon>Duplodnaviria</taxon>
        <taxon>Heunggongvirae</taxon>
        <taxon>Uroviricota</taxon>
        <taxon>Caudoviricetes</taxon>
        <taxon>Peduoviridae</taxon>
        <taxon>Maltschvirus</taxon>
        <taxon>Maltschvirus maltsch</taxon>
    </lineage>
</organism>
<sequence length="226" mass="26184">MDRTLPYYKWFWQDWRANRKIQRMSYIERGLYRELLDECWVEGSIPNDVAELADICNCPVDVMADAWQVLSSCFVFIDGLLVNEKLHSLRTEKDIERLKKAENGKKGGIAKASAKQVPSSCHIEEKRREEKIKEEKIKTKDLMPEGMNISLWSDFLTLRKAKKLPITQTALNGIEKEAQKAGKSLADAIQICCERGWAGFKAEWLKTAPEKQDKMKNFWLQIEGEK</sequence>